<comment type="caution">
    <text evidence="1">The sequence shown here is derived from an EMBL/GenBank/DDBJ whole genome shotgun (WGS) entry which is preliminary data.</text>
</comment>
<dbReference type="EMBL" id="PQIB02000014">
    <property type="protein sequence ID" value="RLM68990.1"/>
    <property type="molecule type" value="Genomic_DNA"/>
</dbReference>
<dbReference type="PANTHER" id="PTHR31676">
    <property type="entry name" value="T31J12.3 PROTEIN-RELATED"/>
    <property type="match status" value="1"/>
</dbReference>
<protein>
    <submittedName>
        <fullName evidence="1">Uncharacterized protein</fullName>
    </submittedName>
</protein>
<reference evidence="2" key="1">
    <citation type="journal article" date="2019" name="Nat. Commun.">
        <title>The genome of broomcorn millet.</title>
        <authorList>
            <person name="Zou C."/>
            <person name="Miki D."/>
            <person name="Li D."/>
            <person name="Tang Q."/>
            <person name="Xiao L."/>
            <person name="Rajput S."/>
            <person name="Deng P."/>
            <person name="Jia W."/>
            <person name="Huang R."/>
            <person name="Zhang M."/>
            <person name="Sun Y."/>
            <person name="Hu J."/>
            <person name="Fu X."/>
            <person name="Schnable P.S."/>
            <person name="Li F."/>
            <person name="Zhang H."/>
            <person name="Feng B."/>
            <person name="Zhu X."/>
            <person name="Liu R."/>
            <person name="Schnable J.C."/>
            <person name="Zhu J.-K."/>
            <person name="Zhang H."/>
        </authorList>
    </citation>
    <scope>NUCLEOTIDE SEQUENCE [LARGE SCALE GENOMIC DNA]</scope>
</reference>
<name>A0A3L6Q3D6_PANMI</name>
<dbReference type="AlphaFoldDB" id="A0A3L6Q3D6"/>
<dbReference type="InterPro" id="IPR007493">
    <property type="entry name" value="DUF538"/>
</dbReference>
<gene>
    <name evidence="1" type="ORF">C2845_PM17G05250</name>
</gene>
<dbReference type="PANTHER" id="PTHR31676:SF175">
    <property type="match status" value="1"/>
</dbReference>
<accession>A0A3L6Q3D6</accession>
<evidence type="ECO:0000313" key="1">
    <source>
        <dbReference type="EMBL" id="RLM68990.1"/>
    </source>
</evidence>
<evidence type="ECO:0000313" key="2">
    <source>
        <dbReference type="Proteomes" id="UP000275267"/>
    </source>
</evidence>
<dbReference type="Pfam" id="PF04398">
    <property type="entry name" value="DUF538"/>
    <property type="match status" value="1"/>
</dbReference>
<dbReference type="OrthoDB" id="1897482at2759"/>
<dbReference type="Proteomes" id="UP000275267">
    <property type="component" value="Unassembled WGS sequence"/>
</dbReference>
<dbReference type="Gene3D" id="2.30.240.10">
    <property type="entry name" value="At5g01610-like"/>
    <property type="match status" value="1"/>
</dbReference>
<dbReference type="STRING" id="4540.A0A3L6Q3D6"/>
<keyword evidence="2" id="KW-1185">Reference proteome</keyword>
<dbReference type="InterPro" id="IPR036758">
    <property type="entry name" value="At5g01610-like"/>
</dbReference>
<organism evidence="1 2">
    <name type="scientific">Panicum miliaceum</name>
    <name type="common">Proso millet</name>
    <name type="synonym">Broomcorn millet</name>
    <dbReference type="NCBI Taxonomy" id="4540"/>
    <lineage>
        <taxon>Eukaryota</taxon>
        <taxon>Viridiplantae</taxon>
        <taxon>Streptophyta</taxon>
        <taxon>Embryophyta</taxon>
        <taxon>Tracheophyta</taxon>
        <taxon>Spermatophyta</taxon>
        <taxon>Magnoliopsida</taxon>
        <taxon>Liliopsida</taxon>
        <taxon>Poales</taxon>
        <taxon>Poaceae</taxon>
        <taxon>PACMAD clade</taxon>
        <taxon>Panicoideae</taxon>
        <taxon>Panicodae</taxon>
        <taxon>Paniceae</taxon>
        <taxon>Panicinae</taxon>
        <taxon>Panicum</taxon>
        <taxon>Panicum sect. Panicum</taxon>
    </lineage>
</organism>
<sequence>MAAPLTAKSSIPTAYEMLEKYNLTRGILPEGVTGYVLHPDGSFEAYLPGDCNIHAANMQIKYSSRIAGNIQAQWIRSLEGVKVEMMLVWIGVTQVTRTDDQLNFFAGLISKSFPIGNFSKSPQCSS</sequence>
<proteinExistence type="predicted"/>
<dbReference type="SUPFAM" id="SSF141562">
    <property type="entry name" value="At5g01610-like"/>
    <property type="match status" value="1"/>
</dbReference>